<keyword evidence="8" id="KW-1185">Reference proteome</keyword>
<dbReference type="InterPro" id="IPR012340">
    <property type="entry name" value="NA-bd_OB-fold"/>
</dbReference>
<gene>
    <name evidence="7" type="ORF">EZJ44_03670</name>
</gene>
<dbReference type="GO" id="GO:0005886">
    <property type="term" value="C:plasma membrane"/>
    <property type="evidence" value="ECO:0007669"/>
    <property type="project" value="TreeGrafter"/>
</dbReference>
<keyword evidence="3 5" id="KW-1133">Transmembrane helix</keyword>
<evidence type="ECO:0000256" key="4">
    <source>
        <dbReference type="ARBA" id="ARBA00023136"/>
    </source>
</evidence>
<dbReference type="PANTHER" id="PTHR33507">
    <property type="entry name" value="INNER MEMBRANE PROTEIN YBBJ"/>
    <property type="match status" value="1"/>
</dbReference>
<name>A0A4Q9V1L6_9ACTO</name>
<dbReference type="OrthoDB" id="3174252at2"/>
<evidence type="ECO:0000313" key="7">
    <source>
        <dbReference type="EMBL" id="TBW22996.1"/>
    </source>
</evidence>
<reference evidence="7 8" key="1">
    <citation type="submission" date="2019-02" db="EMBL/GenBank/DDBJ databases">
        <title>Arcanobacterium bovis sp. nov., isolated from the milk of a cow with mastitis.</title>
        <authorList>
            <person name="Sammra O."/>
            <person name="Foster G."/>
            <person name="Hassan A."/>
            <person name="Alssahen M."/>
            <person name="Laemmler C."/>
            <person name="Borowiak M."/>
            <person name="Malorny B."/>
            <person name="Abdulmawjood A."/>
        </authorList>
    </citation>
    <scope>NUCLEOTIDE SEQUENCE [LARGE SCALE GENOMIC DNA]</scope>
    <source>
        <strain evidence="7 8">C605018/01/1</strain>
    </source>
</reference>
<feature type="transmembrane region" description="Helical" evidence="5">
    <location>
        <begin position="44"/>
        <end position="63"/>
    </location>
</feature>
<evidence type="ECO:0000256" key="2">
    <source>
        <dbReference type="ARBA" id="ARBA00022692"/>
    </source>
</evidence>
<dbReference type="Proteomes" id="UP000293036">
    <property type="component" value="Unassembled WGS sequence"/>
</dbReference>
<evidence type="ECO:0000256" key="1">
    <source>
        <dbReference type="ARBA" id="ARBA00004141"/>
    </source>
</evidence>
<evidence type="ECO:0000259" key="6">
    <source>
        <dbReference type="Pfam" id="PF01957"/>
    </source>
</evidence>
<dbReference type="AlphaFoldDB" id="A0A4Q9V1L6"/>
<dbReference type="InterPro" id="IPR002810">
    <property type="entry name" value="NfeD-like_C"/>
</dbReference>
<protein>
    <submittedName>
        <fullName evidence="7">NfeD family protein</fullName>
    </submittedName>
</protein>
<feature type="domain" description="NfeD-like C-terminal" evidence="6">
    <location>
        <begin position="83"/>
        <end position="138"/>
    </location>
</feature>
<accession>A0A4Q9V1L6</accession>
<evidence type="ECO:0000256" key="5">
    <source>
        <dbReference type="SAM" id="Phobius"/>
    </source>
</evidence>
<sequence>MTWGIWAIIAIVLLILETLTVDFTFLMLAGGAFAAVFTAVATDSLVVQIIVFAVISVLLLVFIRPWARKHVNDSSTGNSNVYALAGQDAVTLTLVTHSSGRVKIGGDVWTAATEAGDIDPGVDVVVKEIRGVTVIVAPK</sequence>
<dbReference type="Pfam" id="PF01957">
    <property type="entry name" value="NfeD"/>
    <property type="match status" value="1"/>
</dbReference>
<dbReference type="EMBL" id="SJDT01000002">
    <property type="protein sequence ID" value="TBW22996.1"/>
    <property type="molecule type" value="Genomic_DNA"/>
</dbReference>
<dbReference type="InterPro" id="IPR052165">
    <property type="entry name" value="Membrane_assoc_protease"/>
</dbReference>
<dbReference type="RefSeq" id="WP_131280213.1">
    <property type="nucleotide sequence ID" value="NZ_JBHSLR010000009.1"/>
</dbReference>
<evidence type="ECO:0000256" key="3">
    <source>
        <dbReference type="ARBA" id="ARBA00022989"/>
    </source>
</evidence>
<proteinExistence type="predicted"/>
<comment type="caution">
    <text evidence="7">The sequence shown here is derived from an EMBL/GenBank/DDBJ whole genome shotgun (WGS) entry which is preliminary data.</text>
</comment>
<organism evidence="7 8">
    <name type="scientific">Arcanobacterium bovis</name>
    <dbReference type="NCBI Taxonomy" id="2529275"/>
    <lineage>
        <taxon>Bacteria</taxon>
        <taxon>Bacillati</taxon>
        <taxon>Actinomycetota</taxon>
        <taxon>Actinomycetes</taxon>
        <taxon>Actinomycetales</taxon>
        <taxon>Actinomycetaceae</taxon>
        <taxon>Arcanobacterium</taxon>
    </lineage>
</organism>
<dbReference type="Gene3D" id="2.40.50.140">
    <property type="entry name" value="Nucleic acid-binding proteins"/>
    <property type="match status" value="1"/>
</dbReference>
<dbReference type="PANTHER" id="PTHR33507:SF3">
    <property type="entry name" value="INNER MEMBRANE PROTEIN YBBJ"/>
    <property type="match status" value="1"/>
</dbReference>
<keyword evidence="4 5" id="KW-0472">Membrane</keyword>
<comment type="subcellular location">
    <subcellularLocation>
        <location evidence="1">Membrane</location>
        <topology evidence="1">Multi-pass membrane protein</topology>
    </subcellularLocation>
</comment>
<evidence type="ECO:0000313" key="8">
    <source>
        <dbReference type="Proteomes" id="UP000293036"/>
    </source>
</evidence>
<keyword evidence="2 5" id="KW-0812">Transmembrane</keyword>
<dbReference type="SUPFAM" id="SSF141322">
    <property type="entry name" value="NfeD domain-like"/>
    <property type="match status" value="1"/>
</dbReference>